<name>A0AC61R0P6_9FIRM</name>
<organism evidence="1 2">
    <name type="scientific">Hominisplanchenecus murintestinalis</name>
    <dbReference type="NCBI Taxonomy" id="2941517"/>
    <lineage>
        <taxon>Bacteria</taxon>
        <taxon>Bacillati</taxon>
        <taxon>Bacillota</taxon>
        <taxon>Clostridia</taxon>
        <taxon>Lachnospirales</taxon>
        <taxon>Lachnospiraceae</taxon>
        <taxon>Hominisplanchenecus</taxon>
    </lineage>
</organism>
<gene>
    <name evidence="1" type="ORF">E5357_05260</name>
</gene>
<comment type="caution">
    <text evidence="1">The sequence shown here is derived from an EMBL/GenBank/DDBJ whole genome shotgun (WGS) entry which is preliminary data.</text>
</comment>
<proteinExistence type="predicted"/>
<evidence type="ECO:0000313" key="2">
    <source>
        <dbReference type="Proteomes" id="UP000307720"/>
    </source>
</evidence>
<evidence type="ECO:0000313" key="1">
    <source>
        <dbReference type="EMBL" id="TGX99476.1"/>
    </source>
</evidence>
<reference evidence="1" key="1">
    <citation type="submission" date="2019-04" db="EMBL/GenBank/DDBJ databases">
        <title>Microbes associate with the intestines of laboratory mice.</title>
        <authorList>
            <person name="Navarre W."/>
            <person name="Wong E."/>
            <person name="Huang K."/>
            <person name="Tropini C."/>
            <person name="Ng K."/>
            <person name="Yu B."/>
        </authorList>
    </citation>
    <scope>NUCLEOTIDE SEQUENCE</scope>
    <source>
        <strain evidence="1">NM72_1-8</strain>
    </source>
</reference>
<protein>
    <submittedName>
        <fullName evidence="1">Uncharacterized protein</fullName>
    </submittedName>
</protein>
<dbReference type="EMBL" id="SRZB01000007">
    <property type="protein sequence ID" value="TGX99476.1"/>
    <property type="molecule type" value="Genomic_DNA"/>
</dbReference>
<keyword evidence="2" id="KW-1185">Reference proteome</keyword>
<accession>A0AC61R0P6</accession>
<sequence length="474" mass="53383">MSEYRRFVAYIYEYTNGKKNKNTGFAKVESRNGICRMQVHLQKVPQEKEALNIYGFVREGGWLLGISLGKICIQGACGDARIQTPSQNIGGSAYALRQIAGIWIEGSQGQKYLTVFDDEGIDTGRLVTSLPGKAEVEEVQPIGGQTDSRETEQRDKEAIEQIENWRKNQVKEQEKELKEYRAGEKERQAPGESIQETENRETAEEFLVEAESEEILEEPVAEAESEEVLEESIAETEMEELSEKVETEEVPEEVSEGRDGESEPEILTERLEQKEEPENGKTSGNLVFGEETPEQFEAEGEPEVSEQEIHKESPRHVHAQEAALRLEEDMGTPQQAHAANGGVRPVSPSGGGSRPPQLQGLDRKWQCMGGRCPHFQPFADDEVADCIQITPRELRVIQQGNFRAGNNSFLMHGFCHYRHLLFGKCRDGGYILGIPGVFESQEQYMANMFGFPIFKEAVSQNQGGRFGYWCRRLP</sequence>
<dbReference type="Proteomes" id="UP000307720">
    <property type="component" value="Unassembled WGS sequence"/>
</dbReference>